<gene>
    <name evidence="2" type="ORF">SCAL_000578</name>
</gene>
<dbReference type="GO" id="GO:0032259">
    <property type="term" value="P:methylation"/>
    <property type="evidence" value="ECO:0007669"/>
    <property type="project" value="UniProtKB-KW"/>
</dbReference>
<dbReference type="EMBL" id="LYOS01000002">
    <property type="protein sequence ID" value="OFV67938.1"/>
    <property type="molecule type" value="Genomic_DNA"/>
</dbReference>
<dbReference type="Pfam" id="PF06634">
    <property type="entry name" value="DUF1156"/>
    <property type="match status" value="1"/>
</dbReference>
<sequence>MPYIERDFPIEPIDEIAWSESNARKPIYEMHKWFARRVGSTFRALILGTFLDDDPMKYYYRKNELKNGEGKPPIVLDPFMGGGTTIIEGHRLGCKMIGVDINPLAWFITKKEIEQVDKKKVEEEFKSIEMALKDKILSYYKTKCDNGHDADIMYVFWIRKIKCENCKKEVPLLRSSLLSNPKGKDNVYACVKCKSIVKIKPGDSQKCPYCGEDFENPYVTDKKYTCPHCGYPGDITTAWLSEDTPPQEEMFAIEYYCEVCGRNYKLPDKKDIERFERIKDEYNQKKDELLGILIPDQKVPWEVMATKRPRSTVYKYFHQFFNERQLLSLSLLFEEILKIKEKSIREFFLIVFSDCLNANNMFCIYNTQGEKLEPLFGGHYYSPPKMPVENNVWGTKIGRGTFIKYYKKGLEALDYQKKPFLIKFQTKTGKYGKERRERTTIINNNEMINGVLANDFSELIKNKNVLLKSETSEDMSFIPDNSVDAIISDPPYYDNIMYSELSDFFYSWLHLALKDDYPDVFGKKLSRNDREILVNRKIGKDDNFFIETLGRVFRECYRVLKDNGIMAFVFQHKRTEAWAAVLKALLKSGFYVVAVYPTHGETPSGVRAYGINYNSILVCRKLLERKQQQIPWMIFESELRSHVDMSIEEILDKHPDLEVEDAFIIAMGKALQVYSQNYGNIVKDGEMFDVSEVSMEIMGDIVFDSLLRRVLERVPDVDRISKIYASVFAKKEKITNDTINKLTRHGGIETDAFEEKKLVKKNKKKGIMTITPPKERKDFIAKKIEKGLPITYIDAAHLLWIEREKNGNFRNTLEMILRTGLEKERLEQYIRFMVERTNDETWKKIEYTFKSAPDKTLEDFGMEG</sequence>
<dbReference type="SUPFAM" id="SSF53335">
    <property type="entry name" value="S-adenosyl-L-methionine-dependent methyltransferases"/>
    <property type="match status" value="2"/>
</dbReference>
<proteinExistence type="predicted"/>
<evidence type="ECO:0000313" key="2">
    <source>
        <dbReference type="EMBL" id="OFV67938.1"/>
    </source>
</evidence>
<dbReference type="PATRIC" id="fig|1838285.3.peg.587"/>
<feature type="domain" description="DUF1156" evidence="1">
    <location>
        <begin position="8"/>
        <end position="62"/>
    </location>
</feature>
<keyword evidence="3" id="KW-1185">Reference proteome</keyword>
<evidence type="ECO:0000313" key="3">
    <source>
        <dbReference type="Proteomes" id="UP000186940"/>
    </source>
</evidence>
<evidence type="ECO:0000259" key="1">
    <source>
        <dbReference type="Pfam" id="PF06634"/>
    </source>
</evidence>
<dbReference type="InterPro" id="IPR002052">
    <property type="entry name" value="DNA_methylase_N6_adenine_CS"/>
</dbReference>
<accession>A0A1F2P9J8</accession>
<organism evidence="2 3">
    <name type="scientific">Candidatus Syntropharchaeum caldarium</name>
    <dbReference type="NCBI Taxonomy" id="1838285"/>
    <lineage>
        <taxon>Archaea</taxon>
        <taxon>Methanobacteriati</taxon>
        <taxon>Methanobacteriota</taxon>
        <taxon>Stenosarchaea group</taxon>
        <taxon>Methanomicrobia</taxon>
        <taxon>Methanosarcinales</taxon>
        <taxon>ANME-2 cluster</taxon>
        <taxon>Candidatus Syntropharchaeum</taxon>
    </lineage>
</organism>
<name>A0A1F2P9J8_9EURY</name>
<keyword evidence="2" id="KW-0808">Transferase</keyword>
<protein>
    <submittedName>
        <fullName evidence="2">DNA methylase</fullName>
    </submittedName>
</protein>
<dbReference type="GO" id="GO:0003676">
    <property type="term" value="F:nucleic acid binding"/>
    <property type="evidence" value="ECO:0007669"/>
    <property type="project" value="InterPro"/>
</dbReference>
<comment type="caution">
    <text evidence="2">The sequence shown here is derived from an EMBL/GenBank/DDBJ whole genome shotgun (WGS) entry which is preliminary data.</text>
</comment>
<dbReference type="Gene3D" id="3.40.50.150">
    <property type="entry name" value="Vaccinia Virus protein VP39"/>
    <property type="match status" value="2"/>
</dbReference>
<dbReference type="InterPro" id="IPR009537">
    <property type="entry name" value="DUF1156"/>
</dbReference>
<keyword evidence="2" id="KW-0489">Methyltransferase</keyword>
<dbReference type="Proteomes" id="UP000186940">
    <property type="component" value="Unassembled WGS sequence"/>
</dbReference>
<dbReference type="InterPro" id="IPR029063">
    <property type="entry name" value="SAM-dependent_MTases_sf"/>
</dbReference>
<dbReference type="PROSITE" id="PS00092">
    <property type="entry name" value="N6_MTASE"/>
    <property type="match status" value="1"/>
</dbReference>
<dbReference type="GO" id="GO:0008168">
    <property type="term" value="F:methyltransferase activity"/>
    <property type="evidence" value="ECO:0007669"/>
    <property type="project" value="UniProtKB-KW"/>
</dbReference>
<dbReference type="AlphaFoldDB" id="A0A1F2P9J8"/>
<reference evidence="2" key="1">
    <citation type="submission" date="2016-05" db="EMBL/GenBank/DDBJ databases">
        <title>Microbial consortia oxidize butane by reversing methanogenesis.</title>
        <authorList>
            <person name="Laso-Perez R."/>
            <person name="Richter M."/>
            <person name="Wegener G."/>
            <person name="Musat F."/>
        </authorList>
    </citation>
    <scope>NUCLEOTIDE SEQUENCE [LARGE SCALE GENOMIC DNA]</scope>
    <source>
        <strain evidence="2">BOX2</strain>
    </source>
</reference>
<dbReference type="STRING" id="1838285.SCAL_000578"/>